<dbReference type="InterPro" id="IPR011013">
    <property type="entry name" value="Gal_mutarotase_sf_dom"/>
</dbReference>
<dbReference type="SUPFAM" id="SSF74650">
    <property type="entry name" value="Galactose mutarotase-like"/>
    <property type="match status" value="1"/>
</dbReference>
<dbReference type="EMBL" id="KP660120">
    <property type="protein sequence ID" value="AMK07959.1"/>
    <property type="molecule type" value="Genomic_DNA"/>
</dbReference>
<dbReference type="PIRSF" id="PIRSF016020">
    <property type="entry name" value="PHexose_mutarotase"/>
    <property type="match status" value="1"/>
</dbReference>
<reference evidence="6" key="1">
    <citation type="submission" date="2015-01" db="EMBL/GenBank/DDBJ databases">
        <title>Draft genome sequence of Pasteurella multocida isolated from alpaca pneumonia.</title>
        <authorList>
            <person name="Maturrano L."/>
            <person name="Hurtado R."/>
            <person name="Allasi N."/>
            <person name="Juscamayta E."/>
            <person name="Fernandez D."/>
            <person name="Maximiliano J."/>
            <person name="Rimac R."/>
            <person name="Rosadio R."/>
        </authorList>
    </citation>
    <scope>NUCLEOTIDE SEQUENCE</scope>
    <source>
        <strain evidence="6">UNMSM</strain>
    </source>
</reference>
<dbReference type="EC" id="5.1.3.15" evidence="4"/>
<dbReference type="Pfam" id="PF01263">
    <property type="entry name" value="Aldose_epim"/>
    <property type="match status" value="1"/>
</dbReference>
<dbReference type="GO" id="GO:0005975">
    <property type="term" value="P:carbohydrate metabolic process"/>
    <property type="evidence" value="ECO:0007669"/>
    <property type="project" value="InterPro"/>
</dbReference>
<evidence type="ECO:0000256" key="1">
    <source>
        <dbReference type="ARBA" id="ARBA00001096"/>
    </source>
</evidence>
<comment type="catalytic activity">
    <reaction evidence="1">
        <text>alpha-D-glucose 6-phosphate = beta-D-glucose 6-phosphate</text>
        <dbReference type="Rhea" id="RHEA:16249"/>
        <dbReference type="ChEBI" id="CHEBI:58225"/>
        <dbReference type="ChEBI" id="CHEBI:58247"/>
        <dbReference type="EC" id="5.1.3.15"/>
    </reaction>
</comment>
<accession>A0A126QDT2</accession>
<proteinExistence type="inferred from homology"/>
<dbReference type="AlphaFoldDB" id="A0A126QDT2"/>
<dbReference type="GO" id="GO:0030246">
    <property type="term" value="F:carbohydrate binding"/>
    <property type="evidence" value="ECO:0007669"/>
    <property type="project" value="UniProtKB-UniRule"/>
</dbReference>
<feature type="active site" evidence="5">
    <location>
        <position position="252"/>
    </location>
</feature>
<evidence type="ECO:0000256" key="5">
    <source>
        <dbReference type="PIRSR" id="PIRSR016020-1"/>
    </source>
</evidence>
<evidence type="ECO:0000256" key="2">
    <source>
        <dbReference type="ARBA" id="ARBA00005866"/>
    </source>
</evidence>
<dbReference type="CDD" id="cd09020">
    <property type="entry name" value="D-hex-6-P-epi_like"/>
    <property type="match status" value="1"/>
</dbReference>
<evidence type="ECO:0000313" key="6">
    <source>
        <dbReference type="EMBL" id="AMK07959.1"/>
    </source>
</evidence>
<evidence type="ECO:0000256" key="4">
    <source>
        <dbReference type="PIRNR" id="PIRNR016020"/>
    </source>
</evidence>
<dbReference type="PANTHER" id="PTHR11122">
    <property type="entry name" value="APOSPORY-ASSOCIATED PROTEIN C-RELATED"/>
    <property type="match status" value="1"/>
</dbReference>
<dbReference type="InterPro" id="IPR025532">
    <property type="entry name" value="G6P_1-epimerase"/>
</dbReference>
<sequence>MYHAIQPIILQQICPELRLVKYNAIPAISLQHDIGNAVIALQGAQLLSWQPKGSAHDVLWLSEIEPFQLGKAIRGGIPLCYPWFGPVKTPSHGTARIRLWHLIDYVISTDKVRLVFGLFTEDHLIEAKVSMDFAQDCQVRLTHYGQEDAQVALHSYFHVGDIEQIEIQGLPTHCVSNLTKQHENVPSPRQIQQNVDCTYHITNAKTSIVDPVLQREISLEHQQASEVVLWNPWHKETSGMSEFGYQTMVCVETARITQQLKQGEEIAVRITLK</sequence>
<dbReference type="PANTHER" id="PTHR11122:SF13">
    <property type="entry name" value="GLUCOSE-6-PHOSPHATE 1-EPIMERASE"/>
    <property type="match status" value="1"/>
</dbReference>
<dbReference type="InterPro" id="IPR014718">
    <property type="entry name" value="GH-type_carb-bd"/>
</dbReference>
<dbReference type="GO" id="GO:0047938">
    <property type="term" value="F:glucose-6-phosphate 1-epimerase activity"/>
    <property type="evidence" value="ECO:0007669"/>
    <property type="project" value="UniProtKB-UniRule"/>
</dbReference>
<dbReference type="RefSeq" id="WP_071523568.1">
    <property type="nucleotide sequence ID" value="NZ_JACDXE010000024.1"/>
</dbReference>
<dbReference type="Gene3D" id="2.70.98.10">
    <property type="match status" value="1"/>
</dbReference>
<organism evidence="6">
    <name type="scientific">Pasteurella multocida</name>
    <dbReference type="NCBI Taxonomy" id="747"/>
    <lineage>
        <taxon>Bacteria</taxon>
        <taxon>Pseudomonadati</taxon>
        <taxon>Pseudomonadota</taxon>
        <taxon>Gammaproteobacteria</taxon>
        <taxon>Pasteurellales</taxon>
        <taxon>Pasteurellaceae</taxon>
        <taxon>Pasteurella</taxon>
    </lineage>
</organism>
<keyword evidence="3 4" id="KW-0413">Isomerase</keyword>
<evidence type="ECO:0000256" key="3">
    <source>
        <dbReference type="ARBA" id="ARBA00023235"/>
    </source>
</evidence>
<name>A0A126QDT2_PASMD</name>
<protein>
    <recommendedName>
        <fullName evidence="4">Putative glucose-6-phosphate 1-epimerase</fullName>
        <ecNumber evidence="4">5.1.3.15</ecNumber>
    </recommendedName>
</protein>
<gene>
    <name evidence="6" type="primary">PM0711</name>
</gene>
<comment type="similarity">
    <text evidence="2 4">Belongs to the glucose-6-phosphate 1-epimerase family.</text>
</comment>
<dbReference type="InterPro" id="IPR008183">
    <property type="entry name" value="Aldose_1/G6P_1-epimerase"/>
</dbReference>
<feature type="active site" evidence="5">
    <location>
        <position position="154"/>
    </location>
</feature>